<organism evidence="2">
    <name type="scientific">Cladocopium goreaui</name>
    <dbReference type="NCBI Taxonomy" id="2562237"/>
    <lineage>
        <taxon>Eukaryota</taxon>
        <taxon>Sar</taxon>
        <taxon>Alveolata</taxon>
        <taxon>Dinophyceae</taxon>
        <taxon>Suessiales</taxon>
        <taxon>Symbiodiniaceae</taxon>
        <taxon>Cladocopium</taxon>
    </lineage>
</organism>
<name>A0A9P1CTL6_9DINO</name>
<dbReference type="PROSITE" id="PS50076">
    <property type="entry name" value="DNAJ_2"/>
    <property type="match status" value="1"/>
</dbReference>
<protein>
    <submittedName>
        <fullName evidence="3">Cytochrome P450 714A1</fullName>
    </submittedName>
</protein>
<dbReference type="Pfam" id="PF00226">
    <property type="entry name" value="DnaJ"/>
    <property type="match status" value="1"/>
</dbReference>
<dbReference type="InterPro" id="IPR036869">
    <property type="entry name" value="J_dom_sf"/>
</dbReference>
<evidence type="ECO:0000313" key="4">
    <source>
        <dbReference type="Proteomes" id="UP001152797"/>
    </source>
</evidence>
<dbReference type="CDD" id="cd06257">
    <property type="entry name" value="DnaJ"/>
    <property type="match status" value="1"/>
</dbReference>
<evidence type="ECO:0000259" key="1">
    <source>
        <dbReference type="PROSITE" id="PS50076"/>
    </source>
</evidence>
<dbReference type="OrthoDB" id="406210at2759"/>
<dbReference type="PRINTS" id="PR00625">
    <property type="entry name" value="JDOMAIN"/>
</dbReference>
<dbReference type="EMBL" id="CAMXCT020002336">
    <property type="protein sequence ID" value="CAL1150845.1"/>
    <property type="molecule type" value="Genomic_DNA"/>
</dbReference>
<dbReference type="EMBL" id="CAMXCT030002336">
    <property type="protein sequence ID" value="CAL4784782.1"/>
    <property type="molecule type" value="Genomic_DNA"/>
</dbReference>
<gene>
    <name evidence="2" type="ORF">C1SCF055_LOCUS23849</name>
</gene>
<reference evidence="3 4" key="2">
    <citation type="submission" date="2024-05" db="EMBL/GenBank/DDBJ databases">
        <authorList>
            <person name="Chen Y."/>
            <person name="Shah S."/>
            <person name="Dougan E. K."/>
            <person name="Thang M."/>
            <person name="Chan C."/>
        </authorList>
    </citation>
    <scope>NUCLEOTIDE SEQUENCE [LARGE SCALE GENOMIC DNA]</scope>
</reference>
<dbReference type="Gene3D" id="1.10.287.110">
    <property type="entry name" value="DnaJ domain"/>
    <property type="match status" value="1"/>
</dbReference>
<keyword evidence="4" id="KW-1185">Reference proteome</keyword>
<proteinExistence type="predicted"/>
<dbReference type="GO" id="GO:0030544">
    <property type="term" value="F:Hsp70 protein binding"/>
    <property type="evidence" value="ECO:0007669"/>
    <property type="project" value="InterPro"/>
</dbReference>
<dbReference type="Proteomes" id="UP001152797">
    <property type="component" value="Unassembled WGS sequence"/>
</dbReference>
<dbReference type="PANTHER" id="PTHR45168:SF3">
    <property type="entry name" value="DNAJ HEAT SHOCK PROTEIN FAMILY (HSP40) MEMBER B2"/>
    <property type="match status" value="1"/>
</dbReference>
<accession>A0A9P1CTL6</accession>
<dbReference type="PANTHER" id="PTHR45168">
    <property type="entry name" value="DNAJ HOMOLOG SUBFAMILY B MEMBER 2"/>
    <property type="match status" value="1"/>
</dbReference>
<feature type="domain" description="J" evidence="1">
    <location>
        <begin position="7"/>
        <end position="73"/>
    </location>
</feature>
<sequence>MPKIDSDFYAVLGISKDANFDDVRKAYLKAALKWHPDKNPDSKDFAESMFKRVAQAYKVLGDSLLRSQYDVSGEDGLAKDWWPDDPDASKDMAYLFFIHRVPGRSVREGFSEAKLREIFPHLFGRPDAVRDESGQSKRRSSL</sequence>
<dbReference type="AlphaFoldDB" id="A0A9P1CTL6"/>
<evidence type="ECO:0000313" key="2">
    <source>
        <dbReference type="EMBL" id="CAI3997470.1"/>
    </source>
</evidence>
<dbReference type="InterPro" id="IPR001623">
    <property type="entry name" value="DnaJ_domain"/>
</dbReference>
<dbReference type="GO" id="GO:0051082">
    <property type="term" value="F:unfolded protein binding"/>
    <property type="evidence" value="ECO:0007669"/>
    <property type="project" value="InterPro"/>
</dbReference>
<dbReference type="InterPro" id="IPR043183">
    <property type="entry name" value="DNJB2/6-like"/>
</dbReference>
<dbReference type="SMART" id="SM00271">
    <property type="entry name" value="DnaJ"/>
    <property type="match status" value="1"/>
</dbReference>
<evidence type="ECO:0000313" key="3">
    <source>
        <dbReference type="EMBL" id="CAL4784782.1"/>
    </source>
</evidence>
<dbReference type="SUPFAM" id="SSF46565">
    <property type="entry name" value="Chaperone J-domain"/>
    <property type="match status" value="1"/>
</dbReference>
<reference evidence="2" key="1">
    <citation type="submission" date="2022-10" db="EMBL/GenBank/DDBJ databases">
        <authorList>
            <person name="Chen Y."/>
            <person name="Dougan E. K."/>
            <person name="Chan C."/>
            <person name="Rhodes N."/>
            <person name="Thang M."/>
        </authorList>
    </citation>
    <scope>NUCLEOTIDE SEQUENCE</scope>
</reference>
<dbReference type="EMBL" id="CAMXCT010002336">
    <property type="protein sequence ID" value="CAI3997470.1"/>
    <property type="molecule type" value="Genomic_DNA"/>
</dbReference>
<comment type="caution">
    <text evidence="2">The sequence shown here is derived from an EMBL/GenBank/DDBJ whole genome shotgun (WGS) entry which is preliminary data.</text>
</comment>